<dbReference type="OrthoDB" id="6156444at2759"/>
<dbReference type="EnsemblMetazoa" id="G2462.3">
    <property type="protein sequence ID" value="G2462.3:cds"/>
    <property type="gene ID" value="G2462"/>
</dbReference>
<protein>
    <recommendedName>
        <fullName evidence="6">WAP domain-containing protein</fullName>
    </recommendedName>
</protein>
<dbReference type="EnsemblMetazoa" id="G2462.1">
    <property type="protein sequence ID" value="G2462.1:cds"/>
    <property type="gene ID" value="G2462"/>
</dbReference>
<evidence type="ECO:0000256" key="3">
    <source>
        <dbReference type="SAM" id="SignalP"/>
    </source>
</evidence>
<name>A0A8W8KN49_MAGGI</name>
<evidence type="ECO:0000256" key="2">
    <source>
        <dbReference type="SAM" id="Phobius"/>
    </source>
</evidence>
<evidence type="ECO:0008006" key="6">
    <source>
        <dbReference type="Google" id="ProtNLM"/>
    </source>
</evidence>
<keyword evidence="2" id="KW-0812">Transmembrane</keyword>
<dbReference type="AlphaFoldDB" id="A0A8W8KN49"/>
<evidence type="ECO:0000256" key="1">
    <source>
        <dbReference type="SAM" id="MobiDB-lite"/>
    </source>
</evidence>
<reference evidence="4" key="1">
    <citation type="submission" date="2022-08" db="UniProtKB">
        <authorList>
            <consortium name="EnsemblMetazoa"/>
        </authorList>
    </citation>
    <scope>IDENTIFICATION</scope>
    <source>
        <strain evidence="4">05x7-T-G4-1.051#20</strain>
    </source>
</reference>
<evidence type="ECO:0000313" key="5">
    <source>
        <dbReference type="Proteomes" id="UP000005408"/>
    </source>
</evidence>
<accession>A0A8W8KN49</accession>
<keyword evidence="2" id="KW-1133">Transmembrane helix</keyword>
<dbReference type="Proteomes" id="UP000005408">
    <property type="component" value="Unassembled WGS sequence"/>
</dbReference>
<feature type="region of interest" description="Disordered" evidence="1">
    <location>
        <begin position="161"/>
        <end position="183"/>
    </location>
</feature>
<dbReference type="EnsemblMetazoa" id="G2462.4">
    <property type="protein sequence ID" value="G2462.4:cds"/>
    <property type="gene ID" value="G2462"/>
</dbReference>
<keyword evidence="5" id="KW-1185">Reference proteome</keyword>
<sequence>MEFKTLAFCVIIFLVGEIAASSHLECPDTVPATGSNGSLPICTDDTQCSTAGDKCCTVTSGGSGKVCIKAERDDDDDDCDKKSNRKDKDDCHRKKRHSMIVKIVILVVVLTVVGIVVGCIIRVKCCKKKISDSRTELNPEKNTHSLGRDYTPSIGGRTKEHAWFPVASPPPISSAPQEYTAKY</sequence>
<organism evidence="4 5">
    <name type="scientific">Magallana gigas</name>
    <name type="common">Pacific oyster</name>
    <name type="synonym">Crassostrea gigas</name>
    <dbReference type="NCBI Taxonomy" id="29159"/>
    <lineage>
        <taxon>Eukaryota</taxon>
        <taxon>Metazoa</taxon>
        <taxon>Spiralia</taxon>
        <taxon>Lophotrochozoa</taxon>
        <taxon>Mollusca</taxon>
        <taxon>Bivalvia</taxon>
        <taxon>Autobranchia</taxon>
        <taxon>Pteriomorphia</taxon>
        <taxon>Ostreida</taxon>
        <taxon>Ostreoidea</taxon>
        <taxon>Ostreidae</taxon>
        <taxon>Magallana</taxon>
    </lineage>
</organism>
<proteinExistence type="predicted"/>
<feature type="signal peptide" evidence="3">
    <location>
        <begin position="1"/>
        <end position="20"/>
    </location>
</feature>
<feature type="transmembrane region" description="Helical" evidence="2">
    <location>
        <begin position="99"/>
        <end position="121"/>
    </location>
</feature>
<dbReference type="OMA" id="CIIRVKC"/>
<keyword evidence="2" id="KW-0472">Membrane</keyword>
<evidence type="ECO:0000313" key="4">
    <source>
        <dbReference type="EnsemblMetazoa" id="G2462.1:cds"/>
    </source>
</evidence>
<keyword evidence="3" id="KW-0732">Signal</keyword>
<feature type="chain" id="PRO_5042431337" description="WAP domain-containing protein" evidence="3">
    <location>
        <begin position="21"/>
        <end position="183"/>
    </location>
</feature>
<dbReference type="EnsemblMetazoa" id="G2462.2">
    <property type="protein sequence ID" value="G2462.2:cds"/>
    <property type="gene ID" value="G2462"/>
</dbReference>